<dbReference type="InterPro" id="IPR009044">
    <property type="entry name" value="ssDNA-bd_transcriptional_reg"/>
</dbReference>
<dbReference type="OrthoDB" id="2505440at2759"/>
<comment type="similarity">
    <text evidence="2">Belongs to the transcriptional coactivator PC4 family.</text>
</comment>
<sequence>MAELSGHPPLKLAQPPFVKGKSAAKRKLSPDGNEEGTASKRRCFAPDPNQEENDSNAVRFHIGGERYAFVKRFKDRVYVNIREYYYNENKTKLLAGKKGLNLSAEEWKNLHAQGADVTEAVAKLTQQL</sequence>
<dbReference type="GO" id="GO:0005634">
    <property type="term" value="C:nucleus"/>
    <property type="evidence" value="ECO:0007669"/>
    <property type="project" value="UniProtKB-SubCell"/>
</dbReference>
<keyword evidence="5" id="KW-0804">Transcription</keyword>
<dbReference type="PANTHER" id="PTHR13215">
    <property type="entry name" value="RNA POLYMERASE II TRANSCRIPTIONAL COACTIVATOR"/>
    <property type="match status" value="1"/>
</dbReference>
<evidence type="ECO:0000313" key="9">
    <source>
        <dbReference type="Proteomes" id="UP000694845"/>
    </source>
</evidence>
<dbReference type="GO" id="GO:0060261">
    <property type="term" value="P:positive regulation of transcription initiation by RNA polymerase II"/>
    <property type="evidence" value="ECO:0007669"/>
    <property type="project" value="InterPro"/>
</dbReference>
<dbReference type="KEGG" id="aplc:110989946"/>
<feature type="domain" description="Transcriptional coactivator p15 (PC4) C-terminal" evidence="8">
    <location>
        <begin position="61"/>
        <end position="111"/>
    </location>
</feature>
<name>A0A8B7ZXU4_ACAPL</name>
<keyword evidence="6" id="KW-0539">Nucleus</keyword>
<dbReference type="RefSeq" id="XP_022110363.1">
    <property type="nucleotide sequence ID" value="XM_022254671.1"/>
</dbReference>
<accession>A0A8B7ZXU4</accession>
<evidence type="ECO:0000256" key="5">
    <source>
        <dbReference type="ARBA" id="ARBA00023163"/>
    </source>
</evidence>
<evidence type="ECO:0000256" key="6">
    <source>
        <dbReference type="ARBA" id="ARBA00023242"/>
    </source>
</evidence>
<dbReference type="Proteomes" id="UP000694845">
    <property type="component" value="Unplaced"/>
</dbReference>
<feature type="region of interest" description="Disordered" evidence="7">
    <location>
        <begin position="1"/>
        <end position="55"/>
    </location>
</feature>
<dbReference type="Pfam" id="PF02229">
    <property type="entry name" value="PC4"/>
    <property type="match status" value="1"/>
</dbReference>
<protein>
    <submittedName>
        <fullName evidence="10">RNA polymerase II transcriptional coactivator KIWI-like</fullName>
    </submittedName>
</protein>
<evidence type="ECO:0000313" key="10">
    <source>
        <dbReference type="RefSeq" id="XP_022110363.1"/>
    </source>
</evidence>
<keyword evidence="3" id="KW-0805">Transcription regulation</keyword>
<dbReference type="OMA" id="RRCFAPD"/>
<gene>
    <name evidence="10" type="primary">LOC110989946</name>
</gene>
<comment type="subcellular location">
    <subcellularLocation>
        <location evidence="1">Nucleus</location>
    </subcellularLocation>
</comment>
<dbReference type="InterPro" id="IPR045125">
    <property type="entry name" value="Sub1/Tcp4-like"/>
</dbReference>
<dbReference type="InterPro" id="IPR003173">
    <property type="entry name" value="PC4_C"/>
</dbReference>
<proteinExistence type="inferred from homology"/>
<reference evidence="10" key="1">
    <citation type="submission" date="2025-08" db="UniProtKB">
        <authorList>
            <consortium name="RefSeq"/>
        </authorList>
    </citation>
    <scope>IDENTIFICATION</scope>
</reference>
<organism evidence="9 10">
    <name type="scientific">Acanthaster planci</name>
    <name type="common">Crown-of-thorns starfish</name>
    <dbReference type="NCBI Taxonomy" id="133434"/>
    <lineage>
        <taxon>Eukaryota</taxon>
        <taxon>Metazoa</taxon>
        <taxon>Echinodermata</taxon>
        <taxon>Eleutherozoa</taxon>
        <taxon>Asterozoa</taxon>
        <taxon>Asteroidea</taxon>
        <taxon>Valvatacea</taxon>
        <taxon>Valvatida</taxon>
        <taxon>Acanthasteridae</taxon>
        <taxon>Acanthaster</taxon>
    </lineage>
</organism>
<dbReference type="Gene3D" id="2.30.31.10">
    <property type="entry name" value="Transcriptional Coactivator Pc4, Chain A"/>
    <property type="match status" value="1"/>
</dbReference>
<keyword evidence="4" id="KW-0238">DNA-binding</keyword>
<evidence type="ECO:0000256" key="7">
    <source>
        <dbReference type="SAM" id="MobiDB-lite"/>
    </source>
</evidence>
<keyword evidence="9" id="KW-1185">Reference proteome</keyword>
<dbReference type="SUPFAM" id="SSF54447">
    <property type="entry name" value="ssDNA-binding transcriptional regulator domain"/>
    <property type="match status" value="1"/>
</dbReference>
<evidence type="ECO:0000256" key="3">
    <source>
        <dbReference type="ARBA" id="ARBA00023015"/>
    </source>
</evidence>
<evidence type="ECO:0000259" key="8">
    <source>
        <dbReference type="Pfam" id="PF02229"/>
    </source>
</evidence>
<evidence type="ECO:0000256" key="1">
    <source>
        <dbReference type="ARBA" id="ARBA00004123"/>
    </source>
</evidence>
<dbReference type="GeneID" id="110989946"/>
<dbReference type="GO" id="GO:0003713">
    <property type="term" value="F:transcription coactivator activity"/>
    <property type="evidence" value="ECO:0007669"/>
    <property type="project" value="InterPro"/>
</dbReference>
<evidence type="ECO:0000256" key="4">
    <source>
        <dbReference type="ARBA" id="ARBA00023125"/>
    </source>
</evidence>
<dbReference type="GO" id="GO:0003677">
    <property type="term" value="F:DNA binding"/>
    <property type="evidence" value="ECO:0007669"/>
    <property type="project" value="UniProtKB-KW"/>
</dbReference>
<dbReference type="AlphaFoldDB" id="A0A8B7ZXU4"/>
<evidence type="ECO:0000256" key="2">
    <source>
        <dbReference type="ARBA" id="ARBA00009001"/>
    </source>
</evidence>